<proteinExistence type="predicted"/>
<reference evidence="1" key="1">
    <citation type="submission" date="2021-06" db="EMBL/GenBank/DDBJ databases">
        <authorList>
            <consortium name="DOE Joint Genome Institute"/>
            <person name="Mondo S.J."/>
            <person name="Amses K.R."/>
            <person name="Simmons D.R."/>
            <person name="Longcore J.E."/>
            <person name="Seto K."/>
            <person name="Alves G.H."/>
            <person name="Bonds A.E."/>
            <person name="Quandt C.A."/>
            <person name="Davis W.J."/>
            <person name="Chang Y."/>
            <person name="Letcher P.M."/>
            <person name="Powell M.J."/>
            <person name="Kuo A."/>
            <person name="Labutti K."/>
            <person name="Pangilinan J."/>
            <person name="Andreopoulos W."/>
            <person name="Tritt A."/>
            <person name="Riley R."/>
            <person name="Hundley H."/>
            <person name="Johnson J."/>
            <person name="Lipzen A."/>
            <person name="Barry K."/>
            <person name="Berbee M.L."/>
            <person name="Buchler N.E."/>
            <person name="Grigoriev I.V."/>
            <person name="Spatafora J.W."/>
            <person name="Stajich J.E."/>
            <person name="James T.Y."/>
        </authorList>
    </citation>
    <scope>NUCLEOTIDE SEQUENCE</scope>
    <source>
        <strain evidence="1">AG</strain>
    </source>
</reference>
<gene>
    <name evidence="1" type="ORF">K450DRAFT_259516</name>
</gene>
<evidence type="ECO:0000313" key="2">
    <source>
        <dbReference type="Proteomes" id="UP001206595"/>
    </source>
</evidence>
<keyword evidence="2" id="KW-1185">Reference proteome</keyword>
<reference evidence="1" key="2">
    <citation type="journal article" date="2022" name="Proc. Natl. Acad. Sci. U.S.A.">
        <title>Diploid-dominant life cycles characterize the early evolution of Fungi.</title>
        <authorList>
            <person name="Amses K.R."/>
            <person name="Simmons D.R."/>
            <person name="Longcore J.E."/>
            <person name="Mondo S.J."/>
            <person name="Seto K."/>
            <person name="Jeronimo G.H."/>
            <person name="Bonds A.E."/>
            <person name="Quandt C.A."/>
            <person name="Davis W.J."/>
            <person name="Chang Y."/>
            <person name="Federici B.A."/>
            <person name="Kuo A."/>
            <person name="LaButti K."/>
            <person name="Pangilinan J."/>
            <person name="Andreopoulos W."/>
            <person name="Tritt A."/>
            <person name="Riley R."/>
            <person name="Hundley H."/>
            <person name="Johnson J."/>
            <person name="Lipzen A."/>
            <person name="Barry K."/>
            <person name="Lang B.F."/>
            <person name="Cuomo C.A."/>
            <person name="Buchler N.E."/>
            <person name="Grigoriev I.V."/>
            <person name="Spatafora J.W."/>
            <person name="Stajich J.E."/>
            <person name="James T.Y."/>
        </authorList>
    </citation>
    <scope>NUCLEOTIDE SEQUENCE</scope>
    <source>
        <strain evidence="1">AG</strain>
    </source>
</reference>
<comment type="caution">
    <text evidence="1">The sequence shown here is derived from an EMBL/GenBank/DDBJ whole genome shotgun (WGS) entry which is preliminary data.</text>
</comment>
<dbReference type="RefSeq" id="XP_051440871.1">
    <property type="nucleotide sequence ID" value="XM_051592016.1"/>
</dbReference>
<organism evidence="1 2">
    <name type="scientific">Umbelopsis ramanniana AG</name>
    <dbReference type="NCBI Taxonomy" id="1314678"/>
    <lineage>
        <taxon>Eukaryota</taxon>
        <taxon>Fungi</taxon>
        <taxon>Fungi incertae sedis</taxon>
        <taxon>Mucoromycota</taxon>
        <taxon>Mucoromycotina</taxon>
        <taxon>Umbelopsidomycetes</taxon>
        <taxon>Umbelopsidales</taxon>
        <taxon>Umbelopsidaceae</taxon>
        <taxon>Umbelopsis</taxon>
    </lineage>
</organism>
<dbReference type="AlphaFoldDB" id="A0AAD5H911"/>
<evidence type="ECO:0000313" key="1">
    <source>
        <dbReference type="EMBL" id="KAI8575867.1"/>
    </source>
</evidence>
<dbReference type="EMBL" id="MU620967">
    <property type="protein sequence ID" value="KAI8575867.1"/>
    <property type="molecule type" value="Genomic_DNA"/>
</dbReference>
<protein>
    <submittedName>
        <fullName evidence="1">Uncharacterized protein</fullName>
    </submittedName>
</protein>
<accession>A0AAD5H911</accession>
<sequence length="147" mass="17194">METSSESLSEDDLNTKDNTAKLLRCAVDILKAKQAECMDASFSTFAKLQILTVQTVQDTMTLYGVSFTAEKKMYEYLTLRTARIPVAWEDREDWYSMFELLAHVMVILQEQKQVHLQLLKEMRHVVYVRPKDSVQFHSNLMHEDREV</sequence>
<dbReference type="Proteomes" id="UP001206595">
    <property type="component" value="Unassembled WGS sequence"/>
</dbReference>
<name>A0AAD5H911_UMBRA</name>
<dbReference type="GeneID" id="75917359"/>